<keyword evidence="2" id="KW-1133">Transmembrane helix</keyword>
<keyword evidence="2" id="KW-0472">Membrane</keyword>
<proteinExistence type="predicted"/>
<feature type="compositionally biased region" description="Low complexity" evidence="1">
    <location>
        <begin position="41"/>
        <end position="71"/>
    </location>
</feature>
<evidence type="ECO:0000313" key="4">
    <source>
        <dbReference type="Proteomes" id="UP000186235"/>
    </source>
</evidence>
<feature type="compositionally biased region" description="Low complexity" evidence="1">
    <location>
        <begin position="88"/>
        <end position="100"/>
    </location>
</feature>
<feature type="transmembrane region" description="Helical" evidence="2">
    <location>
        <begin position="147"/>
        <end position="168"/>
    </location>
</feature>
<sequence length="203" mass="19879">MNDENRRDDDTRPLGDELFDPAPAQGPEPAQQQERREASGTDATVPLPAVTPAADARATTPLPAAAPSTDTGATTPLPAMPPADPLSVDGPPADAPPVGARSAGAPSTGAPLYGAAPTASGADPSSTGGAPGAGADPGPLPRRGPRVATIVWGFVIVAFAVVVLAAALGARVDLGLATIVVLAAAGVTLVVGSIVSGARRRRG</sequence>
<organism evidence="3 4">
    <name type="scientific">Cellulosimicrobium aquatile</name>
    <dbReference type="NCBI Taxonomy" id="1612203"/>
    <lineage>
        <taxon>Bacteria</taxon>
        <taxon>Bacillati</taxon>
        <taxon>Actinomycetota</taxon>
        <taxon>Actinomycetes</taxon>
        <taxon>Micrococcales</taxon>
        <taxon>Promicromonosporaceae</taxon>
        <taxon>Cellulosimicrobium</taxon>
    </lineage>
</organism>
<dbReference type="EMBL" id="FTMI01000004">
    <property type="protein sequence ID" value="SIQ43004.1"/>
    <property type="molecule type" value="Genomic_DNA"/>
</dbReference>
<dbReference type="RefSeq" id="WP_076405110.1">
    <property type="nucleotide sequence ID" value="NZ_FTMI01000004.1"/>
</dbReference>
<dbReference type="AlphaFoldDB" id="A0A1N6SPN5"/>
<accession>A0A1N6SPN5</accession>
<evidence type="ECO:0000256" key="2">
    <source>
        <dbReference type="SAM" id="Phobius"/>
    </source>
</evidence>
<protein>
    <submittedName>
        <fullName evidence="3">Uncharacterized protein</fullName>
    </submittedName>
</protein>
<feature type="compositionally biased region" description="Low complexity" evidence="1">
    <location>
        <begin position="21"/>
        <end position="32"/>
    </location>
</feature>
<feature type="transmembrane region" description="Helical" evidence="2">
    <location>
        <begin position="174"/>
        <end position="195"/>
    </location>
</feature>
<gene>
    <name evidence="3" type="ORF">SAMN05518682_2443</name>
</gene>
<keyword evidence="2" id="KW-0812">Transmembrane</keyword>
<evidence type="ECO:0000256" key="1">
    <source>
        <dbReference type="SAM" id="MobiDB-lite"/>
    </source>
</evidence>
<feature type="compositionally biased region" description="Low complexity" evidence="1">
    <location>
        <begin position="119"/>
        <end position="137"/>
    </location>
</feature>
<reference evidence="4" key="1">
    <citation type="submission" date="2017-01" db="EMBL/GenBank/DDBJ databases">
        <authorList>
            <person name="Varghese N."/>
            <person name="Submissions S."/>
        </authorList>
    </citation>
    <scope>NUCLEOTIDE SEQUENCE [LARGE SCALE GENOMIC DNA]</scope>
    <source>
        <strain evidence="4">3bp</strain>
    </source>
</reference>
<keyword evidence="4" id="KW-1185">Reference proteome</keyword>
<evidence type="ECO:0000313" key="3">
    <source>
        <dbReference type="EMBL" id="SIQ43004.1"/>
    </source>
</evidence>
<feature type="compositionally biased region" description="Basic and acidic residues" evidence="1">
    <location>
        <begin position="1"/>
        <end position="15"/>
    </location>
</feature>
<dbReference type="Proteomes" id="UP000186235">
    <property type="component" value="Unassembled WGS sequence"/>
</dbReference>
<name>A0A1N6SPN5_9MICO</name>
<feature type="region of interest" description="Disordered" evidence="1">
    <location>
        <begin position="1"/>
        <end position="141"/>
    </location>
</feature>